<dbReference type="RefSeq" id="WP_074630828.1">
    <property type="nucleotide sequence ID" value="NZ_FNKY01000001.1"/>
</dbReference>
<evidence type="ECO:0000313" key="1">
    <source>
        <dbReference type="EMBL" id="SDQ40407.1"/>
    </source>
</evidence>
<dbReference type="EMBL" id="FNKY01000001">
    <property type="protein sequence ID" value="SDQ40407.1"/>
    <property type="molecule type" value="Genomic_DNA"/>
</dbReference>
<accession>A0ABY0T7S0</accession>
<comment type="caution">
    <text evidence="1">The sequence shown here is derived from an EMBL/GenBank/DDBJ whole genome shotgun (WGS) entry which is preliminary data.</text>
</comment>
<keyword evidence="2" id="KW-1185">Reference proteome</keyword>
<dbReference type="Proteomes" id="UP000183471">
    <property type="component" value="Unassembled WGS sequence"/>
</dbReference>
<proteinExistence type="predicted"/>
<name>A0ABY0T7S0_9PROT</name>
<protein>
    <submittedName>
        <fullName evidence="1">Uncharacterized protein</fullName>
    </submittedName>
</protein>
<reference evidence="1 2" key="1">
    <citation type="submission" date="2016-10" db="EMBL/GenBank/DDBJ databases">
        <authorList>
            <person name="Varghese N."/>
            <person name="Submissions S."/>
        </authorList>
    </citation>
    <scope>NUCLEOTIDE SEQUENCE [LARGE SCALE GENOMIC DNA]</scope>
    <source>
        <strain evidence="1 2">Nl1</strain>
    </source>
</reference>
<organism evidence="1 2">
    <name type="scientific">Nitrosospira multiformis</name>
    <dbReference type="NCBI Taxonomy" id="1231"/>
    <lineage>
        <taxon>Bacteria</taxon>
        <taxon>Pseudomonadati</taxon>
        <taxon>Pseudomonadota</taxon>
        <taxon>Betaproteobacteria</taxon>
        <taxon>Nitrosomonadales</taxon>
        <taxon>Nitrosomonadaceae</taxon>
        <taxon>Nitrosospira</taxon>
    </lineage>
</organism>
<sequence>MSPLWRDQMRIFFAPGRVELVRSCRGIKPVQAARLAAACERDPDSPAWEQPLRQLDQMIRDAAGVDMTITISNDFVRYAVVSPQAQILTPAELYAYAAFHMREVYGERAGAWTLSMSAWDPCNGGVCAAIESTLLQRLNELATQRKVRLKSIVPYLSGAFDQWCKRFKGDRIWFALMETGRLCLVSLSNGVWQGIRNQRMLHNAEDELLAALDQEAILFSARKETVEQVYLFAPEHPELALPGDCGWRIIPLQTESMPAPPHYPLAVAAPDGKS</sequence>
<gene>
    <name evidence="1" type="ORF">SAMN05216402_0720</name>
</gene>
<evidence type="ECO:0000313" key="2">
    <source>
        <dbReference type="Proteomes" id="UP000183471"/>
    </source>
</evidence>